<proteinExistence type="predicted"/>
<feature type="compositionally biased region" description="Low complexity" evidence="1">
    <location>
        <begin position="268"/>
        <end position="282"/>
    </location>
</feature>
<feature type="compositionally biased region" description="Low complexity" evidence="1">
    <location>
        <begin position="49"/>
        <end position="67"/>
    </location>
</feature>
<accession>A0A914Z5S6</accession>
<feature type="region of interest" description="Disordered" evidence="1">
    <location>
        <begin position="379"/>
        <end position="408"/>
    </location>
</feature>
<feature type="region of interest" description="Disordered" evidence="1">
    <location>
        <begin position="225"/>
        <end position="282"/>
    </location>
</feature>
<evidence type="ECO:0000313" key="2">
    <source>
        <dbReference type="Proteomes" id="UP000887577"/>
    </source>
</evidence>
<feature type="region of interest" description="Disordered" evidence="1">
    <location>
        <begin position="169"/>
        <end position="201"/>
    </location>
</feature>
<feature type="region of interest" description="Disordered" evidence="1">
    <location>
        <begin position="431"/>
        <end position="511"/>
    </location>
</feature>
<feature type="compositionally biased region" description="Polar residues" evidence="1">
    <location>
        <begin position="253"/>
        <end position="267"/>
    </location>
</feature>
<protein>
    <submittedName>
        <fullName evidence="3">Uncharacterized protein</fullName>
    </submittedName>
</protein>
<evidence type="ECO:0000256" key="1">
    <source>
        <dbReference type="SAM" id="MobiDB-lite"/>
    </source>
</evidence>
<feature type="compositionally biased region" description="Low complexity" evidence="1">
    <location>
        <begin position="483"/>
        <end position="492"/>
    </location>
</feature>
<dbReference type="AlphaFoldDB" id="A0A914Z5S6"/>
<feature type="compositionally biased region" description="Low complexity" evidence="1">
    <location>
        <begin position="186"/>
        <end position="201"/>
    </location>
</feature>
<feature type="compositionally biased region" description="Polar residues" evidence="1">
    <location>
        <begin position="493"/>
        <end position="511"/>
    </location>
</feature>
<keyword evidence="2" id="KW-1185">Reference proteome</keyword>
<feature type="region of interest" description="Disordered" evidence="1">
    <location>
        <begin position="1"/>
        <end position="96"/>
    </location>
</feature>
<sequence>MPVKNEMSRQQPNQFHSYSSADNQKGNASQSQIIVRRINSTENQTNLSPVKVQQQQPHQNVPQVQIVTQAPKGPPLQAQITSQPLPNGSQPINNQYPPVIRVRQGEGNQTSVNLQPQHQQQQQPPHPIQMEHVKLFYTPSQLQDPSTINPQLLPHRQLNAKRLQMEQQMKELERQRKIDEEKAKESSNTQQQPKQQSQVQPIVIQSSNAQQSNQLQSQPRLREALQNAGGEPQRQVQLVQAVSASSVHTSASQRPVTTKQSPTKSVLQPQQHPSQTQSTQMQQQNNVYFIDSSRYIRLASRDQLVGVQPFAVTGNQGIRYYLPQNISTQAIAVTPSPQKPQQSKVDDGKFDRLLRASSIDHLLPDAPEHDSKIDDNIDWSVYEEPKPSKSTQRKAPTPRKRGAAIKVDSNSDAMARISPILAKFQQEMAQSTVAQEQQHQQELTMAARNAAKPTPVRARKRPTKAEKEAAAKLASNNQDSQTPSASSSAPSSVNNQHNSSHGSNLQTPNTIENKDNVVNDIKQTPAIIVTAATPDPGQANRQKPNTVDVTNVQTCSNSQQISHNIRSQ</sequence>
<organism evidence="2 3">
    <name type="scientific">Panagrolaimus superbus</name>
    <dbReference type="NCBI Taxonomy" id="310955"/>
    <lineage>
        <taxon>Eukaryota</taxon>
        <taxon>Metazoa</taxon>
        <taxon>Ecdysozoa</taxon>
        <taxon>Nematoda</taxon>
        <taxon>Chromadorea</taxon>
        <taxon>Rhabditida</taxon>
        <taxon>Tylenchina</taxon>
        <taxon>Panagrolaimomorpha</taxon>
        <taxon>Panagrolaimoidea</taxon>
        <taxon>Panagrolaimidae</taxon>
        <taxon>Panagrolaimus</taxon>
    </lineage>
</organism>
<reference evidence="3" key="1">
    <citation type="submission" date="2022-11" db="UniProtKB">
        <authorList>
            <consortium name="WormBaseParasite"/>
        </authorList>
    </citation>
    <scope>IDENTIFICATION</scope>
</reference>
<feature type="compositionally biased region" description="Low complexity" evidence="1">
    <location>
        <begin position="233"/>
        <end position="252"/>
    </location>
</feature>
<feature type="compositionally biased region" description="Polar residues" evidence="1">
    <location>
        <begin position="78"/>
        <end position="96"/>
    </location>
</feature>
<name>A0A914Z5S6_9BILA</name>
<feature type="compositionally biased region" description="Basic and acidic residues" evidence="1">
    <location>
        <begin position="169"/>
        <end position="185"/>
    </location>
</feature>
<dbReference type="WBParaSite" id="PSU_v2.g7259.t1">
    <property type="protein sequence ID" value="PSU_v2.g7259.t1"/>
    <property type="gene ID" value="PSU_v2.g7259"/>
</dbReference>
<dbReference type="Proteomes" id="UP000887577">
    <property type="component" value="Unplaced"/>
</dbReference>
<feature type="compositionally biased region" description="Polar residues" evidence="1">
    <location>
        <begin position="8"/>
        <end position="48"/>
    </location>
</feature>
<evidence type="ECO:0000313" key="3">
    <source>
        <dbReference type="WBParaSite" id="PSU_v2.g7259.t1"/>
    </source>
</evidence>
<feature type="compositionally biased region" description="Polar residues" evidence="1">
    <location>
        <begin position="431"/>
        <end position="443"/>
    </location>
</feature>